<evidence type="ECO:0000256" key="8">
    <source>
        <dbReference type="ARBA" id="ARBA00022737"/>
    </source>
</evidence>
<evidence type="ECO:0000256" key="12">
    <source>
        <dbReference type="SAM" id="MobiDB-lite"/>
    </source>
</evidence>
<dbReference type="Ensembl" id="ENSEBUT00000011905.1">
    <property type="protein sequence ID" value="ENSEBUP00000011338.1"/>
    <property type="gene ID" value="ENSEBUG00000007285.1"/>
</dbReference>
<evidence type="ECO:0000256" key="11">
    <source>
        <dbReference type="ARBA" id="ARBA00023136"/>
    </source>
</evidence>
<keyword evidence="11 13" id="KW-0472">Membrane</keyword>
<feature type="compositionally biased region" description="Polar residues" evidence="12">
    <location>
        <begin position="411"/>
        <end position="420"/>
    </location>
</feature>
<dbReference type="PANTHER" id="PTHR23085">
    <property type="entry name" value="GH28348P"/>
    <property type="match status" value="1"/>
</dbReference>
<feature type="transmembrane region" description="Helical" evidence="13">
    <location>
        <begin position="882"/>
        <end position="903"/>
    </location>
</feature>
<evidence type="ECO:0000256" key="5">
    <source>
        <dbReference type="ARBA" id="ARBA00022475"/>
    </source>
</evidence>
<feature type="region of interest" description="Disordered" evidence="12">
    <location>
        <begin position="409"/>
        <end position="499"/>
    </location>
</feature>
<dbReference type="FunFam" id="2.20.110.10:FF:000001">
    <property type="entry name" value="Junctophilin"/>
    <property type="match status" value="1"/>
</dbReference>
<organism evidence="14 15">
    <name type="scientific">Eptatretus burgeri</name>
    <name type="common">Inshore hagfish</name>
    <dbReference type="NCBI Taxonomy" id="7764"/>
    <lineage>
        <taxon>Eukaryota</taxon>
        <taxon>Metazoa</taxon>
        <taxon>Chordata</taxon>
        <taxon>Craniata</taxon>
        <taxon>Vertebrata</taxon>
        <taxon>Cyclostomata</taxon>
        <taxon>Myxini</taxon>
        <taxon>Myxiniformes</taxon>
        <taxon>Myxinidae</taxon>
        <taxon>Eptatretinae</taxon>
        <taxon>Eptatretus</taxon>
    </lineage>
</organism>
<evidence type="ECO:0000256" key="9">
    <source>
        <dbReference type="ARBA" id="ARBA00022824"/>
    </source>
</evidence>
<dbReference type="AlphaFoldDB" id="A0A8C4Q7V6"/>
<feature type="region of interest" description="Disordered" evidence="12">
    <location>
        <begin position="607"/>
        <end position="626"/>
    </location>
</feature>
<feature type="compositionally biased region" description="Basic and acidic residues" evidence="12">
    <location>
        <begin position="289"/>
        <end position="298"/>
    </location>
</feature>
<evidence type="ECO:0000256" key="1">
    <source>
        <dbReference type="ARBA" id="ARBA00004163"/>
    </source>
</evidence>
<comment type="similarity">
    <text evidence="4">Belongs to the junctophilin family.</text>
</comment>
<dbReference type="InterPro" id="IPR003409">
    <property type="entry name" value="MORN"/>
</dbReference>
<reference evidence="14" key="1">
    <citation type="submission" date="2025-05" db="UniProtKB">
        <authorList>
            <consortium name="Ensembl"/>
        </authorList>
    </citation>
    <scope>IDENTIFICATION</scope>
</reference>
<dbReference type="Proteomes" id="UP000694388">
    <property type="component" value="Unplaced"/>
</dbReference>
<evidence type="ECO:0000256" key="13">
    <source>
        <dbReference type="SAM" id="Phobius"/>
    </source>
</evidence>
<dbReference type="GO" id="GO:0030314">
    <property type="term" value="C:junctional membrane complex"/>
    <property type="evidence" value="ECO:0007669"/>
    <property type="project" value="InterPro"/>
</dbReference>
<name>A0A8C4Q7V6_EPTBU</name>
<dbReference type="SUPFAM" id="SSF82185">
    <property type="entry name" value="Histone H3 K4-specific methyltransferase SET7/9 N-terminal domain"/>
    <property type="match status" value="2"/>
</dbReference>
<evidence type="ECO:0000313" key="14">
    <source>
        <dbReference type="Ensembl" id="ENSEBUP00000011338.1"/>
    </source>
</evidence>
<evidence type="ECO:0000256" key="2">
    <source>
        <dbReference type="ARBA" id="ARBA00004184"/>
    </source>
</evidence>
<dbReference type="GO" id="GO:0005789">
    <property type="term" value="C:endoplasmic reticulum membrane"/>
    <property type="evidence" value="ECO:0007669"/>
    <property type="project" value="UniProtKB-SubCell"/>
</dbReference>
<feature type="region of interest" description="Disordered" evidence="12">
    <location>
        <begin position="232"/>
        <end position="298"/>
    </location>
</feature>
<feature type="compositionally biased region" description="Low complexity" evidence="12">
    <location>
        <begin position="232"/>
        <end position="242"/>
    </location>
</feature>
<sequence>MTGGRFDFDDGGAYCGGWEGGKAHGHGVCTGPHGQGEFTGSWRRGFEVSGMYTWPSGNTFAGQWSQGKRHGLGVESKQRWSYCGEWTYGARGRYGRRCGLPGDSRYEGTWNNGLQDGYGTETYADAGTYQGQWISGMRHGYGVRQSVPYGLASVHRSPFRSSVFSLRNEQGNGVGPEEDPAGEGQPGGLVTTHSGFALLMPTASQRAGVKKKGLFRRGSFLGNLRLRKSSSRSSLSSQLSKHSSFRSEAGDSIAGSEASEISFGDPGEGDEATEEKVDATTTETYSGEWKNDRRSGFGVSERSDGLRYEGEWVGDVRHGYGCTTFSDGRCEEGKYKHNVFVGSKKRGFLPVRVRKVREKVERAVEGANRASAIAKQKADIAESRSSHAASKAEAAESAALVAQQEAEQARNVASTLSPSFYQPGPEYQRQKRLRREAGEEQKFEDMDLPADRYSPAVSRDDDDAIQPYKKPRLPPSPRELVSLPSTGERPQLQHEQSIELSVEDSAVFPEPDDHEKYESQHETGGDGIAEILRNGEQIHETQERPASDLNIVGEHMYAAFGEAVDESEGANEDLEDPLIEERRVKEDERDLARMGTVSSYELQMCPLQPKGEDTNVEESEPQEEMETGGLEIVDYISDYQDYTIHSHVSIVSEEFEEYIEPIPDAFQKTIEEDEEEEGKELREREITLEGPEETTENSRDIMIMSDKHLERGYSEEMINKLGIDVEVEQQGYLGVMGEVTLKEEKNGRVIMEQNGLEKGDEDTTRNMMQQGFEEQIMKEVHHVDEMDLKACRKKGKSELEEKSRTELVKNNPGMQLYDEGLARVAASEMEQQPSAVVLRTVKQQSDKGIVPQGMPKTRSAGTKYEVIQQVVRCRQNTPKQKAILAAMVILLNMGLVILFLRLCS</sequence>
<dbReference type="GO" id="GO:0005886">
    <property type="term" value="C:plasma membrane"/>
    <property type="evidence" value="ECO:0007669"/>
    <property type="project" value="UniProtKB-SubCell"/>
</dbReference>
<evidence type="ECO:0000256" key="6">
    <source>
        <dbReference type="ARBA" id="ARBA00022553"/>
    </source>
</evidence>
<keyword evidence="10 13" id="KW-1133">Transmembrane helix</keyword>
<dbReference type="SMART" id="SM00698">
    <property type="entry name" value="MORN"/>
    <property type="match status" value="6"/>
</dbReference>
<proteinExistence type="inferred from homology"/>
<dbReference type="OMA" id="MRTENEW"/>
<dbReference type="InterPro" id="IPR017191">
    <property type="entry name" value="Junctophilin"/>
</dbReference>
<keyword evidence="5" id="KW-1003">Cell membrane</keyword>
<keyword evidence="7 13" id="KW-0812">Transmembrane</keyword>
<accession>A0A8C4Q7V6</accession>
<keyword evidence="15" id="KW-1185">Reference proteome</keyword>
<keyword evidence="9" id="KW-0256">Endoplasmic reticulum</keyword>
<evidence type="ECO:0000256" key="3">
    <source>
        <dbReference type="ARBA" id="ARBA00004236"/>
    </source>
</evidence>
<evidence type="ECO:0000256" key="7">
    <source>
        <dbReference type="ARBA" id="ARBA00022692"/>
    </source>
</evidence>
<feature type="compositionally biased region" description="Acidic residues" evidence="12">
    <location>
        <begin position="614"/>
        <end position="626"/>
    </location>
</feature>
<dbReference type="GeneTree" id="ENSGT00940000159411"/>
<dbReference type="FunFam" id="2.20.110.10:FF:000003">
    <property type="entry name" value="Junctophilin"/>
    <property type="match status" value="1"/>
</dbReference>
<keyword evidence="6" id="KW-0597">Phosphoprotein</keyword>
<evidence type="ECO:0000256" key="4">
    <source>
        <dbReference type="ARBA" id="ARBA00008599"/>
    </source>
</evidence>
<keyword evidence="8" id="KW-0677">Repeat</keyword>
<protein>
    <submittedName>
        <fullName evidence="14">Junctophilin 2</fullName>
    </submittedName>
</protein>
<dbReference type="Gene3D" id="2.20.110.10">
    <property type="entry name" value="Histone H3 K4-specific methyltransferase SET7/9 N-terminal domain"/>
    <property type="match status" value="2"/>
</dbReference>
<dbReference type="PANTHER" id="PTHR23085:SF16">
    <property type="entry name" value="GH28348P"/>
    <property type="match status" value="1"/>
</dbReference>
<feature type="compositionally biased region" description="Basic and acidic residues" evidence="12">
    <location>
        <begin position="435"/>
        <end position="445"/>
    </location>
</feature>
<feature type="region of interest" description="Disordered" evidence="12">
    <location>
        <begin position="166"/>
        <end position="192"/>
    </location>
</feature>
<evidence type="ECO:0000313" key="15">
    <source>
        <dbReference type="Proteomes" id="UP000694388"/>
    </source>
</evidence>
<comment type="subcellular location">
    <subcellularLocation>
        <location evidence="3">Cell membrane</location>
    </subcellularLocation>
    <subcellularLocation>
        <location evidence="2">Endomembrane system</location>
        <topology evidence="2">Peripheral membrane protein</topology>
    </subcellularLocation>
    <subcellularLocation>
        <location evidence="1">Endoplasmic reticulum membrane</location>
        <topology evidence="1">Single-pass type IV membrane protein</topology>
    </subcellularLocation>
</comment>
<dbReference type="Pfam" id="PF02493">
    <property type="entry name" value="MORN"/>
    <property type="match status" value="7"/>
</dbReference>
<dbReference type="Ensembl" id="ENSEBUT00000011922.1">
    <property type="protein sequence ID" value="ENSEBUP00000011355.1"/>
    <property type="gene ID" value="ENSEBUG00000007285.1"/>
</dbReference>
<evidence type="ECO:0000256" key="10">
    <source>
        <dbReference type="ARBA" id="ARBA00022989"/>
    </source>
</evidence>